<dbReference type="PRINTS" id="PR01590">
    <property type="entry name" value="HTHFIS"/>
</dbReference>
<evidence type="ECO:0000256" key="1">
    <source>
        <dbReference type="ARBA" id="ARBA00022553"/>
    </source>
</evidence>
<feature type="domain" description="Response regulatory" evidence="9">
    <location>
        <begin position="12"/>
        <end position="126"/>
    </location>
</feature>
<accession>A0A2T4U0S9</accession>
<dbReference type="Pfam" id="PF02954">
    <property type="entry name" value="HTH_8"/>
    <property type="match status" value="1"/>
</dbReference>
<keyword evidence="10" id="KW-0238">DNA-binding</keyword>
<dbReference type="InterPro" id="IPR027417">
    <property type="entry name" value="P-loop_NTPase"/>
</dbReference>
<evidence type="ECO:0000256" key="4">
    <source>
        <dbReference type="ARBA" id="ARBA00023015"/>
    </source>
</evidence>
<feature type="region of interest" description="Disordered" evidence="7">
    <location>
        <begin position="461"/>
        <end position="483"/>
    </location>
</feature>
<name>A0A2T4U0S9_9BACT</name>
<evidence type="ECO:0000259" key="8">
    <source>
        <dbReference type="PROSITE" id="PS50045"/>
    </source>
</evidence>
<evidence type="ECO:0000256" key="3">
    <source>
        <dbReference type="ARBA" id="ARBA00022840"/>
    </source>
</evidence>
<dbReference type="GO" id="GO:0000160">
    <property type="term" value="P:phosphorelay signal transduction system"/>
    <property type="evidence" value="ECO:0007669"/>
    <property type="project" value="InterPro"/>
</dbReference>
<sequence length="483" mass="53315">MLHMSERSGATRALVVDDERPIRLLMEKELPRAGYVVTCVGSGEEALEQLRTREFDVVLLDLKMPGIGGMEALRRIRESGTSAEVVILTGHPDVDSAIKAMKLGAYDYLTKPFKLSELEEVLRRAAERKRLREENTALRRMVAQRESAPIMIGQSPAMAALLATVQRIAPSEASVLIQGESGTGKSLVAKAIHMASPRAGGPFLVINCSGFQDPLLESELFGHEKGAFTGATSVKQGLFEVAGSGTLLLDEVGEMSPAMQAKLLQVLDTKELRRVGGIRVHRVDVRIIAATNKDLAQEVRTGRFREDLYYRLNVVSLTLPSLRERKDDIPLLIEHFLRQFRVTGHKAKTVSPEAMPSLVGYPWPGNVRELANTIERMLILSSGDVISLEDLPPNIQFPIGVSGGPASLAEMERLHLIRVLDHTGGKKMQAARLLGIDLKTLNSKIKRYNIPPVKFPAQPYSNYADQHVSPRQSPENVDKFRKT</sequence>
<dbReference type="SMART" id="SM00448">
    <property type="entry name" value="REC"/>
    <property type="match status" value="1"/>
</dbReference>
<dbReference type="PROSITE" id="PS50110">
    <property type="entry name" value="RESPONSE_REGULATORY"/>
    <property type="match status" value="1"/>
</dbReference>
<protein>
    <submittedName>
        <fullName evidence="10">DNA-binding response regulator</fullName>
    </submittedName>
</protein>
<gene>
    <name evidence="10" type="ORF">CLG94_01510</name>
</gene>
<evidence type="ECO:0000259" key="9">
    <source>
        <dbReference type="PROSITE" id="PS50110"/>
    </source>
</evidence>
<comment type="caution">
    <text evidence="10">The sequence shown here is derived from an EMBL/GenBank/DDBJ whole genome shotgun (WGS) entry which is preliminary data.</text>
</comment>
<dbReference type="Pfam" id="PF00158">
    <property type="entry name" value="Sigma54_activat"/>
    <property type="match status" value="1"/>
</dbReference>
<dbReference type="InterPro" id="IPR011006">
    <property type="entry name" value="CheY-like_superfamily"/>
</dbReference>
<evidence type="ECO:0000256" key="2">
    <source>
        <dbReference type="ARBA" id="ARBA00022741"/>
    </source>
</evidence>
<dbReference type="InterPro" id="IPR025662">
    <property type="entry name" value="Sigma_54_int_dom_ATP-bd_1"/>
</dbReference>
<reference evidence="10 11" key="1">
    <citation type="submission" date="2017-09" db="EMBL/GenBank/DDBJ databases">
        <title>Bloom of a denitrifying methanotroph, Candidatus Methylomirabilis limnetica, in a deep stratified lake.</title>
        <authorList>
            <person name="Graf J.S."/>
            <person name="Marchant H.K."/>
            <person name="Tienken D."/>
            <person name="Hach P.F."/>
            <person name="Brand A."/>
            <person name="Schubert C.J."/>
            <person name="Kuypers M.M."/>
            <person name="Milucka J."/>
        </authorList>
    </citation>
    <scope>NUCLEOTIDE SEQUENCE [LARGE SCALE GENOMIC DNA]</scope>
    <source>
        <strain evidence="10 11">Zug</strain>
    </source>
</reference>
<dbReference type="FunFam" id="3.40.50.300:FF:000006">
    <property type="entry name" value="DNA-binding transcriptional regulator NtrC"/>
    <property type="match status" value="1"/>
</dbReference>
<dbReference type="Gene3D" id="1.10.8.60">
    <property type="match status" value="1"/>
</dbReference>
<dbReference type="InterPro" id="IPR058031">
    <property type="entry name" value="AAA_lid_NorR"/>
</dbReference>
<dbReference type="SUPFAM" id="SSF52172">
    <property type="entry name" value="CheY-like"/>
    <property type="match status" value="1"/>
</dbReference>
<dbReference type="PANTHER" id="PTHR32071">
    <property type="entry name" value="TRANSCRIPTIONAL REGULATORY PROTEIN"/>
    <property type="match status" value="1"/>
</dbReference>
<dbReference type="PROSITE" id="PS50045">
    <property type="entry name" value="SIGMA54_INTERACT_4"/>
    <property type="match status" value="1"/>
</dbReference>
<dbReference type="Proteomes" id="UP000241436">
    <property type="component" value="Unassembled WGS sequence"/>
</dbReference>
<dbReference type="InterPro" id="IPR009057">
    <property type="entry name" value="Homeodomain-like_sf"/>
</dbReference>
<dbReference type="GO" id="GO:0006355">
    <property type="term" value="P:regulation of DNA-templated transcription"/>
    <property type="evidence" value="ECO:0007669"/>
    <property type="project" value="InterPro"/>
</dbReference>
<keyword evidence="11" id="KW-1185">Reference proteome</keyword>
<keyword evidence="2" id="KW-0547">Nucleotide-binding</keyword>
<dbReference type="Gene3D" id="3.40.50.2300">
    <property type="match status" value="1"/>
</dbReference>
<dbReference type="PANTHER" id="PTHR32071:SF119">
    <property type="entry name" value="SIGMA L-DEPENDENT TRANSCRIPTIONAL REGULATOR YPLP-RELATED"/>
    <property type="match status" value="1"/>
</dbReference>
<evidence type="ECO:0000256" key="6">
    <source>
        <dbReference type="PROSITE-ProRule" id="PRU00169"/>
    </source>
</evidence>
<keyword evidence="3" id="KW-0067">ATP-binding</keyword>
<dbReference type="InterPro" id="IPR001789">
    <property type="entry name" value="Sig_transdc_resp-reg_receiver"/>
</dbReference>
<evidence type="ECO:0000313" key="10">
    <source>
        <dbReference type="EMBL" id="PTL36973.1"/>
    </source>
</evidence>
<dbReference type="EMBL" id="NVQC01000009">
    <property type="protein sequence ID" value="PTL36973.1"/>
    <property type="molecule type" value="Genomic_DNA"/>
</dbReference>
<dbReference type="SUPFAM" id="SSF52540">
    <property type="entry name" value="P-loop containing nucleoside triphosphate hydrolases"/>
    <property type="match status" value="1"/>
</dbReference>
<organism evidence="10 11">
    <name type="scientific">Candidatus Methylomirabilis limnetica</name>
    <dbReference type="NCBI Taxonomy" id="2033718"/>
    <lineage>
        <taxon>Bacteria</taxon>
        <taxon>Candidatus Methylomirabilota</taxon>
        <taxon>Candidatus Methylomirabilia</taxon>
        <taxon>Candidatus Methylomirabilales</taxon>
        <taxon>Candidatus Methylomirabilaceae</taxon>
        <taxon>Candidatus Methylomirabilis</taxon>
    </lineage>
</organism>
<dbReference type="AlphaFoldDB" id="A0A2T4U0S9"/>
<dbReference type="OrthoDB" id="9807827at2"/>
<dbReference type="Gene3D" id="1.10.10.60">
    <property type="entry name" value="Homeodomain-like"/>
    <property type="match status" value="1"/>
</dbReference>
<feature type="domain" description="Sigma-54 factor interaction" evidence="8">
    <location>
        <begin position="151"/>
        <end position="379"/>
    </location>
</feature>
<evidence type="ECO:0000256" key="5">
    <source>
        <dbReference type="ARBA" id="ARBA00023163"/>
    </source>
</evidence>
<dbReference type="SUPFAM" id="SSF46689">
    <property type="entry name" value="Homeodomain-like"/>
    <property type="match status" value="1"/>
</dbReference>
<dbReference type="FunFam" id="3.40.50.2300:FF:000018">
    <property type="entry name" value="DNA-binding transcriptional regulator NtrC"/>
    <property type="match status" value="1"/>
</dbReference>
<dbReference type="PROSITE" id="PS00688">
    <property type="entry name" value="SIGMA54_INTERACT_3"/>
    <property type="match status" value="1"/>
</dbReference>
<dbReference type="GO" id="GO:0043565">
    <property type="term" value="F:sequence-specific DNA binding"/>
    <property type="evidence" value="ECO:0007669"/>
    <property type="project" value="InterPro"/>
</dbReference>
<evidence type="ECO:0000313" key="11">
    <source>
        <dbReference type="Proteomes" id="UP000241436"/>
    </source>
</evidence>
<dbReference type="InterPro" id="IPR025944">
    <property type="entry name" value="Sigma_54_int_dom_CS"/>
</dbReference>
<keyword evidence="1 6" id="KW-0597">Phosphoprotein</keyword>
<proteinExistence type="predicted"/>
<keyword evidence="4" id="KW-0805">Transcription regulation</keyword>
<dbReference type="InterPro" id="IPR002078">
    <property type="entry name" value="Sigma_54_int"/>
</dbReference>
<dbReference type="GO" id="GO:0005524">
    <property type="term" value="F:ATP binding"/>
    <property type="evidence" value="ECO:0007669"/>
    <property type="project" value="UniProtKB-KW"/>
</dbReference>
<reference evidence="11" key="2">
    <citation type="journal article" date="2018" name="Environ. Microbiol.">
        <title>Bloom of a denitrifying methanotroph, 'Candidatus Methylomirabilis limnetica', in a deep stratified lake.</title>
        <authorList>
            <person name="Graf J.S."/>
            <person name="Mayr M.J."/>
            <person name="Marchant H.K."/>
            <person name="Tienken D."/>
            <person name="Hach P.F."/>
            <person name="Brand A."/>
            <person name="Schubert C.J."/>
            <person name="Kuypers M.M."/>
            <person name="Milucka J."/>
        </authorList>
    </citation>
    <scope>NUCLEOTIDE SEQUENCE [LARGE SCALE GENOMIC DNA]</scope>
    <source>
        <strain evidence="11">Zug</strain>
    </source>
</reference>
<dbReference type="InterPro" id="IPR002197">
    <property type="entry name" value="HTH_Fis"/>
</dbReference>
<evidence type="ECO:0000256" key="7">
    <source>
        <dbReference type="SAM" id="MobiDB-lite"/>
    </source>
</evidence>
<dbReference type="Pfam" id="PF25601">
    <property type="entry name" value="AAA_lid_14"/>
    <property type="match status" value="1"/>
</dbReference>
<keyword evidence="5" id="KW-0804">Transcription</keyword>
<dbReference type="CDD" id="cd00009">
    <property type="entry name" value="AAA"/>
    <property type="match status" value="1"/>
</dbReference>
<feature type="modified residue" description="4-aspartylphosphate" evidence="6">
    <location>
        <position position="61"/>
    </location>
</feature>
<dbReference type="RefSeq" id="WP_107561136.1">
    <property type="nucleotide sequence ID" value="NZ_NVQC01000009.1"/>
</dbReference>
<dbReference type="InterPro" id="IPR003593">
    <property type="entry name" value="AAA+_ATPase"/>
</dbReference>
<dbReference type="SMART" id="SM00382">
    <property type="entry name" value="AAA"/>
    <property type="match status" value="1"/>
</dbReference>
<feature type="compositionally biased region" description="Polar residues" evidence="7">
    <location>
        <begin position="461"/>
        <end position="475"/>
    </location>
</feature>
<dbReference type="PROSITE" id="PS00675">
    <property type="entry name" value="SIGMA54_INTERACT_1"/>
    <property type="match status" value="1"/>
</dbReference>
<dbReference type="Pfam" id="PF00072">
    <property type="entry name" value="Response_reg"/>
    <property type="match status" value="1"/>
</dbReference>
<dbReference type="Gene3D" id="3.40.50.300">
    <property type="entry name" value="P-loop containing nucleotide triphosphate hydrolases"/>
    <property type="match status" value="1"/>
</dbReference>